<dbReference type="Proteomes" id="UP000054549">
    <property type="component" value="Unassembled WGS sequence"/>
</dbReference>
<evidence type="ECO:0000256" key="3">
    <source>
        <dbReference type="ARBA" id="ARBA00022777"/>
    </source>
</evidence>
<feature type="non-terminal residue" evidence="5">
    <location>
        <position position="1"/>
    </location>
</feature>
<dbReference type="Pfam" id="PF02816">
    <property type="entry name" value="Alpha_kinase"/>
    <property type="match status" value="1"/>
</dbReference>
<dbReference type="GO" id="GO:0004674">
    <property type="term" value="F:protein serine/threonine kinase activity"/>
    <property type="evidence" value="ECO:0007669"/>
    <property type="project" value="UniProtKB-KW"/>
</dbReference>
<dbReference type="SUPFAM" id="SSF56112">
    <property type="entry name" value="Protein kinase-like (PK-like)"/>
    <property type="match status" value="1"/>
</dbReference>
<dbReference type="InterPro" id="IPR004166">
    <property type="entry name" value="a-kinase_dom"/>
</dbReference>
<feature type="domain" description="Alpha-type protein kinase" evidence="4">
    <location>
        <begin position="1"/>
        <end position="119"/>
    </location>
</feature>
<keyword evidence="6" id="KW-1185">Reference proteome</keyword>
<reference evidence="5 6" key="1">
    <citation type="submission" date="2014-04" db="EMBL/GenBank/DDBJ databases">
        <title>Evolutionary Origins and Diversification of the Mycorrhizal Mutualists.</title>
        <authorList>
            <consortium name="DOE Joint Genome Institute"/>
            <consortium name="Mycorrhizal Genomics Consortium"/>
            <person name="Kohler A."/>
            <person name="Kuo A."/>
            <person name="Nagy L.G."/>
            <person name="Floudas D."/>
            <person name="Copeland A."/>
            <person name="Barry K.W."/>
            <person name="Cichocki N."/>
            <person name="Veneault-Fourrey C."/>
            <person name="LaButti K."/>
            <person name="Lindquist E.A."/>
            <person name="Lipzen A."/>
            <person name="Lundell T."/>
            <person name="Morin E."/>
            <person name="Murat C."/>
            <person name="Riley R."/>
            <person name="Ohm R."/>
            <person name="Sun H."/>
            <person name="Tunlid A."/>
            <person name="Henrissat B."/>
            <person name="Grigoriev I.V."/>
            <person name="Hibbett D.S."/>
            <person name="Martin F."/>
        </authorList>
    </citation>
    <scope>NUCLEOTIDE SEQUENCE [LARGE SCALE GENOMIC DNA]</scope>
    <source>
        <strain evidence="5 6">Koide BX008</strain>
    </source>
</reference>
<dbReference type="Gene3D" id="3.20.200.10">
    <property type="entry name" value="MHCK/EF2 kinase"/>
    <property type="match status" value="1"/>
</dbReference>
<name>A0A0C2STM5_AMAMK</name>
<proteinExistence type="predicted"/>
<dbReference type="EMBL" id="KN818234">
    <property type="protein sequence ID" value="KIL66730.1"/>
    <property type="molecule type" value="Genomic_DNA"/>
</dbReference>
<feature type="non-terminal residue" evidence="5">
    <location>
        <position position="119"/>
    </location>
</feature>
<dbReference type="InterPro" id="IPR011009">
    <property type="entry name" value="Kinase-like_dom_sf"/>
</dbReference>
<evidence type="ECO:0000259" key="4">
    <source>
        <dbReference type="PROSITE" id="PS51158"/>
    </source>
</evidence>
<keyword evidence="1" id="KW-0723">Serine/threonine-protein kinase</keyword>
<evidence type="ECO:0000313" key="6">
    <source>
        <dbReference type="Proteomes" id="UP000054549"/>
    </source>
</evidence>
<gene>
    <name evidence="5" type="ORF">M378DRAFT_59707</name>
</gene>
<protein>
    <recommendedName>
        <fullName evidence="4">Alpha-type protein kinase domain-containing protein</fullName>
    </recommendedName>
</protein>
<dbReference type="HOGENOM" id="CLU_150161_0_0_1"/>
<keyword evidence="3" id="KW-0418">Kinase</keyword>
<keyword evidence="2" id="KW-0808">Transferase</keyword>
<dbReference type="GO" id="GO:0005524">
    <property type="term" value="F:ATP binding"/>
    <property type="evidence" value="ECO:0007669"/>
    <property type="project" value="InterPro"/>
</dbReference>
<dbReference type="InParanoid" id="A0A0C2STM5"/>
<evidence type="ECO:0000256" key="1">
    <source>
        <dbReference type="ARBA" id="ARBA00022527"/>
    </source>
</evidence>
<sequence length="119" mass="13004">TIPEFRFNLVDSILGRFVDDSKITALEAPPPPCGLPYWDFIATPLLPCGPIDASIEKFTGNDDVGPAPGPKEHVTIALHAFTHYVAVWSRGNFLLCDLQGMYDKTGTMCLIDPQSHSCV</sequence>
<dbReference type="AlphaFoldDB" id="A0A0C2STM5"/>
<organism evidence="5 6">
    <name type="scientific">Amanita muscaria (strain Koide BX008)</name>
    <dbReference type="NCBI Taxonomy" id="946122"/>
    <lineage>
        <taxon>Eukaryota</taxon>
        <taxon>Fungi</taxon>
        <taxon>Dikarya</taxon>
        <taxon>Basidiomycota</taxon>
        <taxon>Agaricomycotina</taxon>
        <taxon>Agaricomycetes</taxon>
        <taxon>Agaricomycetidae</taxon>
        <taxon>Agaricales</taxon>
        <taxon>Pluteineae</taxon>
        <taxon>Amanitaceae</taxon>
        <taxon>Amanita</taxon>
    </lineage>
</organism>
<evidence type="ECO:0000313" key="5">
    <source>
        <dbReference type="EMBL" id="KIL66730.1"/>
    </source>
</evidence>
<evidence type="ECO:0000256" key="2">
    <source>
        <dbReference type="ARBA" id="ARBA00022679"/>
    </source>
</evidence>
<accession>A0A0C2STM5</accession>
<dbReference type="OrthoDB" id="301415at2759"/>
<dbReference type="PROSITE" id="PS51158">
    <property type="entry name" value="ALPHA_KINASE"/>
    <property type="match status" value="1"/>
</dbReference>